<dbReference type="PANTHER" id="PTHR30290">
    <property type="entry name" value="PERIPLASMIC BINDING COMPONENT OF ABC TRANSPORTER"/>
    <property type="match status" value="1"/>
</dbReference>
<gene>
    <name evidence="3" type="ORF">EQM13_09210</name>
</gene>
<evidence type="ECO:0000259" key="2">
    <source>
        <dbReference type="Pfam" id="PF00496"/>
    </source>
</evidence>
<reference evidence="4" key="1">
    <citation type="submission" date="2019-01" db="EMBL/GenBank/DDBJ databases">
        <title>Draft genomes of a novel of Sporanaerobacter strains.</title>
        <authorList>
            <person name="Ma S."/>
        </authorList>
    </citation>
    <scope>NUCLEOTIDE SEQUENCE [LARGE SCALE GENOMIC DNA]</scope>
    <source>
        <strain evidence="4">NJN-17</strain>
    </source>
</reference>
<dbReference type="SUPFAM" id="SSF53850">
    <property type="entry name" value="Periplasmic binding protein-like II"/>
    <property type="match status" value="1"/>
</dbReference>
<feature type="domain" description="Solute-binding protein family 5" evidence="2">
    <location>
        <begin position="80"/>
        <end position="438"/>
    </location>
</feature>
<dbReference type="PIRSF" id="PIRSF002741">
    <property type="entry name" value="MppA"/>
    <property type="match status" value="1"/>
</dbReference>
<dbReference type="OrthoDB" id="9772924at2"/>
<evidence type="ECO:0000313" key="3">
    <source>
        <dbReference type="EMBL" id="QAT61755.1"/>
    </source>
</evidence>
<dbReference type="KEGG" id="spoa:EQM13_09210"/>
<dbReference type="Proteomes" id="UP000287969">
    <property type="component" value="Chromosome"/>
</dbReference>
<accession>A0A410QCP0</accession>
<dbReference type="InterPro" id="IPR000914">
    <property type="entry name" value="SBP_5_dom"/>
</dbReference>
<feature type="signal peptide" evidence="1">
    <location>
        <begin position="1"/>
        <end position="22"/>
    </location>
</feature>
<dbReference type="CDD" id="cd08512">
    <property type="entry name" value="PBP2_NikA_DppA_OppA_like_7"/>
    <property type="match status" value="1"/>
</dbReference>
<name>A0A410QCP0_9FIRM</name>
<dbReference type="Pfam" id="PF00496">
    <property type="entry name" value="SBP_bac_5"/>
    <property type="match status" value="1"/>
</dbReference>
<dbReference type="Gene3D" id="3.40.190.10">
    <property type="entry name" value="Periplasmic binding protein-like II"/>
    <property type="match status" value="1"/>
</dbReference>
<dbReference type="InterPro" id="IPR030678">
    <property type="entry name" value="Peptide/Ni-bd"/>
</dbReference>
<dbReference type="AlphaFoldDB" id="A0A410QCP0"/>
<dbReference type="InterPro" id="IPR039424">
    <property type="entry name" value="SBP_5"/>
</dbReference>
<dbReference type="RefSeq" id="WP_071138626.1">
    <property type="nucleotide sequence ID" value="NZ_CP035282.1"/>
</dbReference>
<dbReference type="GO" id="GO:0015833">
    <property type="term" value="P:peptide transport"/>
    <property type="evidence" value="ECO:0007669"/>
    <property type="project" value="TreeGrafter"/>
</dbReference>
<keyword evidence="1" id="KW-0732">Signal</keyword>
<evidence type="ECO:0000313" key="4">
    <source>
        <dbReference type="Proteomes" id="UP000287969"/>
    </source>
</evidence>
<feature type="chain" id="PRO_5039366543" evidence="1">
    <location>
        <begin position="23"/>
        <end position="525"/>
    </location>
</feature>
<dbReference type="Gene3D" id="3.10.105.10">
    <property type="entry name" value="Dipeptide-binding Protein, Domain 3"/>
    <property type="match status" value="1"/>
</dbReference>
<dbReference type="GO" id="GO:1904680">
    <property type="term" value="F:peptide transmembrane transporter activity"/>
    <property type="evidence" value="ECO:0007669"/>
    <property type="project" value="TreeGrafter"/>
</dbReference>
<dbReference type="EMBL" id="CP035282">
    <property type="protein sequence ID" value="QAT61755.1"/>
    <property type="molecule type" value="Genomic_DNA"/>
</dbReference>
<dbReference type="Gene3D" id="3.90.76.10">
    <property type="entry name" value="Dipeptide-binding Protein, Domain 1"/>
    <property type="match status" value="1"/>
</dbReference>
<dbReference type="PROSITE" id="PS51257">
    <property type="entry name" value="PROKAR_LIPOPROTEIN"/>
    <property type="match status" value="1"/>
</dbReference>
<dbReference type="PANTHER" id="PTHR30290:SF34">
    <property type="entry name" value="ABC TRANSPORTER, PERIPLASMIC OLIGO-PEPTIDE BINDING PROTEIN, PUTATIVE-RELATED"/>
    <property type="match status" value="1"/>
</dbReference>
<keyword evidence="4" id="KW-1185">Reference proteome</keyword>
<evidence type="ECO:0000256" key="1">
    <source>
        <dbReference type="SAM" id="SignalP"/>
    </source>
</evidence>
<proteinExistence type="predicted"/>
<protein>
    <submittedName>
        <fullName evidence="3">ABC transporter substrate-binding protein</fullName>
    </submittedName>
</protein>
<organism evidence="3 4">
    <name type="scientific">Acidilutibacter cellobiosedens</name>
    <dbReference type="NCBI Taxonomy" id="2507161"/>
    <lineage>
        <taxon>Bacteria</taxon>
        <taxon>Bacillati</taxon>
        <taxon>Bacillota</taxon>
        <taxon>Tissierellia</taxon>
        <taxon>Tissierellales</taxon>
        <taxon>Acidilutibacteraceae</taxon>
        <taxon>Acidilutibacter</taxon>
    </lineage>
</organism>
<sequence length="525" mass="59950">MKKGFSAIICLVLIAVMLVGCGNGGNDSEKGEASDKKIAYYAYSTEPYINLDPSVEYSNGIIVLQNVYETLTRYDYKTQKLKPVIAENWKASEDGKTWVFNIRKGITFHDGEALNGEAVKKSIERTKNMNLGAAFIWDSVESIEVTGEYEVTFNLKYPAPIDLIASAGYAAYIISPNAIDKDSEWFNEGNDAGSGPYKIMKITKGEEVVFQKFDKYWGGWKEGQYSNAVIKKVAEGSARRQLLEKGEALFADRFSNTDLKALRQNENLLVENKDTWRNVIGFFNTEKPPLDNVDFRKALSYAFPYEEAVVDVREGQAKQSFGLVPPGLWGHDESIPQYKFDLDKAKEYLKKSGVDPNGLKLEMTFTSGTEAYRNFAQLYQINLKKLGIDLEIREMNWDNVWEKSKNTNPQDRQDILVMNWWPDYASPISWFTSLVKSEENITFNLSYIKDPKLDSMIEEAENLIATDREKAEKILVDVQKEVVDKSYFINIYDDQSTWVVNKKVKGFESNPAYEGVIYFYDLYTE</sequence>
<dbReference type="GO" id="GO:0043190">
    <property type="term" value="C:ATP-binding cassette (ABC) transporter complex"/>
    <property type="evidence" value="ECO:0007669"/>
    <property type="project" value="InterPro"/>
</dbReference>
<dbReference type="GO" id="GO:0042597">
    <property type="term" value="C:periplasmic space"/>
    <property type="evidence" value="ECO:0007669"/>
    <property type="project" value="UniProtKB-ARBA"/>
</dbReference>